<evidence type="ECO:0000313" key="2">
    <source>
        <dbReference type="Proteomes" id="UP000308600"/>
    </source>
</evidence>
<dbReference type="Proteomes" id="UP000308600">
    <property type="component" value="Unassembled WGS sequence"/>
</dbReference>
<gene>
    <name evidence="1" type="ORF">BDN72DRAFT_905600</name>
</gene>
<dbReference type="EMBL" id="ML208911">
    <property type="protein sequence ID" value="TFK59707.1"/>
    <property type="molecule type" value="Genomic_DNA"/>
</dbReference>
<proteinExistence type="predicted"/>
<evidence type="ECO:0000313" key="1">
    <source>
        <dbReference type="EMBL" id="TFK59707.1"/>
    </source>
</evidence>
<accession>A0ACD3A4D4</accession>
<protein>
    <submittedName>
        <fullName evidence="1">Uncharacterized protein</fullName>
    </submittedName>
</protein>
<name>A0ACD3A4D4_9AGAR</name>
<sequence>MSSSEAQVRVQIQNGRFSLVASFSLLILEWLATFPSEVEHLHNVVSQWSSIRITFVLCRYYPLLTYPIFFWAYFEDFNMQQCSHVTRLVYALHAPSHFLGPVVMMLRAYAFSGRKYKTRAFLSCCYGIFFAVGVWVFWASPPGITSGDWQWYEHLGRARCYPWGDASVTGLRIGFVIGSSTVMDFVSLSVVVIYCRKDGMDGWSLGKYFVTQGLCSFVFVTIVNAVATTMYFQPNGSISLIGLPFVIIINNITACRLILQLREKAMEMEFMALEPDLRSEYTLTVPTRAGSQLTNVDMWSIDNADAELLLVSSEPTV</sequence>
<reference evidence="1 2" key="1">
    <citation type="journal article" date="2019" name="Nat. Ecol. Evol.">
        <title>Megaphylogeny resolves global patterns of mushroom evolution.</title>
        <authorList>
            <person name="Varga T."/>
            <person name="Krizsan K."/>
            <person name="Foldi C."/>
            <person name="Dima B."/>
            <person name="Sanchez-Garcia M."/>
            <person name="Sanchez-Ramirez S."/>
            <person name="Szollosi G.J."/>
            <person name="Szarkandi J.G."/>
            <person name="Papp V."/>
            <person name="Albert L."/>
            <person name="Andreopoulos W."/>
            <person name="Angelini C."/>
            <person name="Antonin V."/>
            <person name="Barry K.W."/>
            <person name="Bougher N.L."/>
            <person name="Buchanan P."/>
            <person name="Buyck B."/>
            <person name="Bense V."/>
            <person name="Catcheside P."/>
            <person name="Chovatia M."/>
            <person name="Cooper J."/>
            <person name="Damon W."/>
            <person name="Desjardin D."/>
            <person name="Finy P."/>
            <person name="Geml J."/>
            <person name="Haridas S."/>
            <person name="Hughes K."/>
            <person name="Justo A."/>
            <person name="Karasinski D."/>
            <person name="Kautmanova I."/>
            <person name="Kiss B."/>
            <person name="Kocsube S."/>
            <person name="Kotiranta H."/>
            <person name="LaButti K.M."/>
            <person name="Lechner B.E."/>
            <person name="Liimatainen K."/>
            <person name="Lipzen A."/>
            <person name="Lukacs Z."/>
            <person name="Mihaltcheva S."/>
            <person name="Morgado L.N."/>
            <person name="Niskanen T."/>
            <person name="Noordeloos M.E."/>
            <person name="Ohm R.A."/>
            <person name="Ortiz-Santana B."/>
            <person name="Ovrebo C."/>
            <person name="Racz N."/>
            <person name="Riley R."/>
            <person name="Savchenko A."/>
            <person name="Shiryaev A."/>
            <person name="Soop K."/>
            <person name="Spirin V."/>
            <person name="Szebenyi C."/>
            <person name="Tomsovsky M."/>
            <person name="Tulloss R.E."/>
            <person name="Uehling J."/>
            <person name="Grigoriev I.V."/>
            <person name="Vagvolgyi C."/>
            <person name="Papp T."/>
            <person name="Martin F.M."/>
            <person name="Miettinen O."/>
            <person name="Hibbett D.S."/>
            <person name="Nagy L.G."/>
        </authorList>
    </citation>
    <scope>NUCLEOTIDE SEQUENCE [LARGE SCALE GENOMIC DNA]</scope>
    <source>
        <strain evidence="1 2">NL-1719</strain>
    </source>
</reference>
<organism evidence="1 2">
    <name type="scientific">Pluteus cervinus</name>
    <dbReference type="NCBI Taxonomy" id="181527"/>
    <lineage>
        <taxon>Eukaryota</taxon>
        <taxon>Fungi</taxon>
        <taxon>Dikarya</taxon>
        <taxon>Basidiomycota</taxon>
        <taxon>Agaricomycotina</taxon>
        <taxon>Agaricomycetes</taxon>
        <taxon>Agaricomycetidae</taxon>
        <taxon>Agaricales</taxon>
        <taxon>Pluteineae</taxon>
        <taxon>Pluteaceae</taxon>
        <taxon>Pluteus</taxon>
    </lineage>
</organism>
<keyword evidence="2" id="KW-1185">Reference proteome</keyword>